<proteinExistence type="predicted"/>
<name>A0A017SQS7_ASPRC</name>
<keyword evidence="2" id="KW-1185">Reference proteome</keyword>
<accession>A0A017SQS7</accession>
<protein>
    <submittedName>
        <fullName evidence="1">Uncharacterized protein</fullName>
    </submittedName>
</protein>
<organism evidence="1 2">
    <name type="scientific">Aspergillus ruber (strain CBS 135680)</name>
    <dbReference type="NCBI Taxonomy" id="1388766"/>
    <lineage>
        <taxon>Eukaryota</taxon>
        <taxon>Fungi</taxon>
        <taxon>Dikarya</taxon>
        <taxon>Ascomycota</taxon>
        <taxon>Pezizomycotina</taxon>
        <taxon>Eurotiomycetes</taxon>
        <taxon>Eurotiomycetidae</taxon>
        <taxon>Eurotiales</taxon>
        <taxon>Aspergillaceae</taxon>
        <taxon>Aspergillus</taxon>
        <taxon>Aspergillus subgen. Aspergillus</taxon>
    </lineage>
</organism>
<dbReference type="HOGENOM" id="CLU_1447364_0_0_1"/>
<sequence length="171" mass="19997">MTVQTLTPFYPYDYIIFYRWTSPDGTYERGRVIARLVTEMLKKRSRQVWLDQLEMQRTTTPTQVVGKIAEIFLKVPQVIILAGPGDWLRFSDSNDIHRWEWELSLQSDKKIWLLQYGLPEGMCALSDTELSKSLRGHCPRIAELASKKDIQARVLTMDNIDEILREITEAY</sequence>
<reference evidence="2" key="1">
    <citation type="journal article" date="2014" name="Nat. Commun.">
        <title>Genomic adaptations of the halophilic Dead Sea filamentous fungus Eurotium rubrum.</title>
        <authorList>
            <person name="Kis-Papo T."/>
            <person name="Weig A.R."/>
            <person name="Riley R."/>
            <person name="Persoh D."/>
            <person name="Salamov A."/>
            <person name="Sun H."/>
            <person name="Lipzen A."/>
            <person name="Wasser S.P."/>
            <person name="Rambold G."/>
            <person name="Grigoriev I.V."/>
            <person name="Nevo E."/>
        </authorList>
    </citation>
    <scope>NUCLEOTIDE SEQUENCE [LARGE SCALE GENOMIC DNA]</scope>
    <source>
        <strain evidence="2">CBS 135680</strain>
    </source>
</reference>
<dbReference type="Proteomes" id="UP000019804">
    <property type="component" value="Unassembled WGS sequence"/>
</dbReference>
<gene>
    <name evidence="1" type="ORF">EURHEDRAFT_470763</name>
</gene>
<dbReference type="STRING" id="1388766.A0A017SQS7"/>
<evidence type="ECO:0000313" key="2">
    <source>
        <dbReference type="Proteomes" id="UP000019804"/>
    </source>
</evidence>
<dbReference type="OrthoDB" id="4396798at2759"/>
<dbReference type="RefSeq" id="XP_040642844.1">
    <property type="nucleotide sequence ID" value="XM_040785314.1"/>
</dbReference>
<dbReference type="GeneID" id="63700438"/>
<dbReference type="EMBL" id="KK088412">
    <property type="protein sequence ID" value="EYE99156.1"/>
    <property type="molecule type" value="Genomic_DNA"/>
</dbReference>
<dbReference type="AlphaFoldDB" id="A0A017SQS7"/>
<evidence type="ECO:0000313" key="1">
    <source>
        <dbReference type="EMBL" id="EYE99156.1"/>
    </source>
</evidence>